<organism evidence="2 3">
    <name type="scientific">Algoriphagus limi</name>
    <dbReference type="NCBI Taxonomy" id="2975273"/>
    <lineage>
        <taxon>Bacteria</taxon>
        <taxon>Pseudomonadati</taxon>
        <taxon>Bacteroidota</taxon>
        <taxon>Cytophagia</taxon>
        <taxon>Cytophagales</taxon>
        <taxon>Cyclobacteriaceae</taxon>
        <taxon>Algoriphagus</taxon>
    </lineage>
</organism>
<dbReference type="Gene3D" id="3.50.50.60">
    <property type="entry name" value="FAD/NAD(P)-binding domain"/>
    <property type="match status" value="1"/>
</dbReference>
<proteinExistence type="predicted"/>
<comment type="caution">
    <text evidence="2">The sequence shown here is derived from an EMBL/GenBank/DDBJ whole genome shotgun (WGS) entry which is preliminary data.</text>
</comment>
<dbReference type="InterPro" id="IPR036188">
    <property type="entry name" value="FAD/NAD-bd_sf"/>
</dbReference>
<sequence>MADYKIIGAGIQGCCIALELANHGKKVTLIERDKSIFNRASLRNEGKIHLGLVYMNDPTFKTPYLMLKGALLFRKSLERWIRKDSYNLGLSEPFYYLVAKDSFLSADELEAGYQKLQDQFEEWKILNPNWDYLGTRPEKLFQRKPQKHIQNIFGNEVVEDGFQTAELAVDTSKLKEHLSKAVYANKNIEVLHESKVDQIEQKGDHFLLSISSFQQYFTLKSEHVINCAWDGKYVLDHQMGLPLPPELLHRLKYRVIVSLPKKLTNMPSATMVIGKFGDVVNQKNNKAYLSWYPSACRGWSHNIAPPDDWEEAAQGNVPSQLANNLSSEFLDAIDKWYPGISESKPEIIDAGPIVAYGKTDVDDSQSSLHFRSELGFKSVGNYHSIETGKLTTAPMIAVDFVNSILE</sequence>
<dbReference type="Proteomes" id="UP001206788">
    <property type="component" value="Unassembled WGS sequence"/>
</dbReference>
<dbReference type="RefSeq" id="WP_259414835.1">
    <property type="nucleotide sequence ID" value="NZ_JANWGH010000002.1"/>
</dbReference>
<evidence type="ECO:0000259" key="1">
    <source>
        <dbReference type="Pfam" id="PF01266"/>
    </source>
</evidence>
<gene>
    <name evidence="2" type="ORF">NY014_12080</name>
</gene>
<dbReference type="Gene3D" id="3.30.9.10">
    <property type="entry name" value="D-Amino Acid Oxidase, subunit A, domain 2"/>
    <property type="match status" value="1"/>
</dbReference>
<evidence type="ECO:0000313" key="3">
    <source>
        <dbReference type="Proteomes" id="UP001206788"/>
    </source>
</evidence>
<dbReference type="Pfam" id="PF01266">
    <property type="entry name" value="DAO"/>
    <property type="match status" value="1"/>
</dbReference>
<reference evidence="2 3" key="1">
    <citation type="submission" date="2022-08" db="EMBL/GenBank/DDBJ databases">
        <title>Algoriphagus sp. CAU 1643 isolated from mud.</title>
        <authorList>
            <person name="Kim W."/>
        </authorList>
    </citation>
    <scope>NUCLEOTIDE SEQUENCE [LARGE SCALE GENOMIC DNA]</scope>
    <source>
        <strain evidence="2 3">CAU 1643</strain>
    </source>
</reference>
<protein>
    <submittedName>
        <fullName evidence="2">FAD-binding oxidoreductase</fullName>
    </submittedName>
</protein>
<dbReference type="PANTHER" id="PTHR13847">
    <property type="entry name" value="SARCOSINE DEHYDROGENASE-RELATED"/>
    <property type="match status" value="1"/>
</dbReference>
<feature type="domain" description="FAD dependent oxidoreductase" evidence="1">
    <location>
        <begin position="6"/>
        <end position="290"/>
    </location>
</feature>
<evidence type="ECO:0000313" key="2">
    <source>
        <dbReference type="EMBL" id="MCS5491175.1"/>
    </source>
</evidence>
<name>A0ABT2G7C3_9BACT</name>
<keyword evidence="3" id="KW-1185">Reference proteome</keyword>
<dbReference type="InterPro" id="IPR006076">
    <property type="entry name" value="FAD-dep_OxRdtase"/>
</dbReference>
<dbReference type="SUPFAM" id="SSF51905">
    <property type="entry name" value="FAD/NAD(P)-binding domain"/>
    <property type="match status" value="1"/>
</dbReference>
<accession>A0ABT2G7C3</accession>
<dbReference type="EMBL" id="JANWGH010000002">
    <property type="protein sequence ID" value="MCS5491175.1"/>
    <property type="molecule type" value="Genomic_DNA"/>
</dbReference>